<dbReference type="SMART" id="SM00089">
    <property type="entry name" value="PKD"/>
    <property type="match status" value="3"/>
</dbReference>
<dbReference type="RefSeq" id="WP_221305370.1">
    <property type="nucleotide sequence ID" value="NZ_JACHIF010000002.1"/>
</dbReference>
<dbReference type="InterPro" id="IPR022409">
    <property type="entry name" value="PKD/Chitinase_dom"/>
</dbReference>
<dbReference type="PROSITE" id="PS50093">
    <property type="entry name" value="PKD"/>
    <property type="match status" value="2"/>
</dbReference>
<sequence length="1798" mass="187500">MSKNVGTTEPVTFTLYSGLGGNTGGNAVVAQVSLTPAQVDNSVETEELFGFAEQLLLAGDYSITLTTNAVDAASGYSVKLGRLAIYDSSTYLPNGVNSLLSSVFWIQDARDAGDADTNFNTQGAQAVGSALMVADVSLFNGTTVLDPALSDDQAAAVDFGSMTAGGSIDRVFTLRNDGAGGMSGIAVSFAGTHAAQYSLQSAPASTLAAGGVTNFTVRFQSVAALNASAQLLIASNDPDENPFNLPLTARAQSVPVISDRLAVTTSSTAATLTAKVNPGGAATSVRFQYSTSAAFDVGLVTTAVQNIGSSTALVNVSAPISGLNASTVYYWRVVATNSLNTTTSTGLALLKVSMMPSYTQNPTYANALINTSINVWGRVWGGTAPFTYRMSYGDGTADTNGVVSNVKYITAPHTFTTSGSKTVTLTVTDSTGASASRSSVVRVLPSVDLDEKSNIAIEKALVYLYNSALEQNSDRIYWYQSNSDYGFGTTGASVLAFEEQGHLPGNDSVEWVYTDTVRRGLNTLLGIGAGTNYGAMQNIADHSDGIAVRDVDDDNDGKGAYLWNGGHGTYVNSFAGMAVIFAYRNPAAAQASIIPSGPFVNMSYYDVVIDLLDTFKWCMGDGAYRGGYEYTVTATSGGRYDGSSQQWPVLCYKAALDRLKITPPTWYLDNVVYGFKQMQNANGGVGYSSNTQWVNTAKTGGLLTGMAFSGRFQGTSEVDTAFSYIQTYWDANRGGDSSFINSGWAGNWYAMYGIKKGLTLQGITHVTVGGVSRDWKKEMTAWLLGEASYLPGTLSPSYRTANDMFGQQSDGRWISQDWPSSTSYNDLSTAHGVLILSASVTQAPPVPVISEVGEQSNKVGFRSFNLSASGSYHLDPDRAIVEYLWDWNAADGLNWTTPDATGAQVTNPGYATTGTYTVTLRVKDNNDPALTKTSTVQVTVVATDVAPVAVALPLGGFQGYAGKVGVPITLNGSNSYDPDGDVIESYSWDLNGDGIYGDATGVTVTVTYNSPYVGSLGLRVTANGKTSNNTAVVDIQAADADISLESVTLSNLVPRTSADFSIQISNDPGSGQSFNNVVLRIYNGNPYAGGGPIGLPYLVNLPSGLTTTVNLTGVNLGGATSVWVYLDSTQAVIEANEANNASGPYNVDQLPADITVQYPTGTSLVSGASTIVIPEVVLAGQSGTPITFTVRNDGEANLENLVITKAGTNPADFTVSALGSTTVAGSNFTTFNLTFTPTGYLGGIRSATLQIASNDPNENPFVIAVQAKARLTVIPVAKDAGKDIVTQNPVKGADGVSEIGLYDILRRGGFVAENGVVVFPGSLLIGSGSPAVTVNNSQGVWKAGTTGDVWMIARTGETVPDVAGTTFDYLPIVPGINEDGEVTLLASLRIGVGGITSANDVGVWSELGGSTMRLLAREGDPVVGLPGVFIKTFCAGVYATAKIAADRGDAVYSVGFGGASVDTAILRSRVNRTLGTVSMQVLARENSPAPGTAENFGNLMGSFSDPARMDGTGNAVFAAVTKTNKEGIWYHAANNAGAPVRAVFTGDVAPGTGGATFSRIQRPTMGSNSVISFRGLLNRNGDNTGGLKGDGIWRGSAATGTYTCVLRSGDSGIAGMPVGSKVGNTWGGWLTNQNHGAWKTWLDVNGDGVSKAPTDVHALFTDVSGTMRMVVKVGDAAPGITGATFSSLEIPMVGGQEQMIFLGKVTGPGIVAGVNDKGLWRQEPNGGELELVLRSGDPLGTTLHGMKTVSTIDFPGSDTTSTTDRRWEQLVIDGDGNIVVLIVFTDGSTSQAMVPAGL</sequence>
<dbReference type="InterPro" id="IPR002859">
    <property type="entry name" value="PKD/REJ-like"/>
</dbReference>
<comment type="caution">
    <text evidence="2">The sequence shown here is derived from an EMBL/GenBank/DDBJ whole genome shotgun (WGS) entry which is preliminary data.</text>
</comment>
<name>A0A7W7YJK8_9BACT</name>
<dbReference type="Gene3D" id="2.60.40.10">
    <property type="entry name" value="Immunoglobulins"/>
    <property type="match status" value="6"/>
</dbReference>
<dbReference type="SUPFAM" id="SSF49299">
    <property type="entry name" value="PKD domain"/>
    <property type="match status" value="3"/>
</dbReference>
<keyword evidence="3" id="KW-1185">Reference proteome</keyword>
<gene>
    <name evidence="2" type="ORF">HNQ64_001541</name>
</gene>
<dbReference type="Pfam" id="PF18911">
    <property type="entry name" value="PKD_4"/>
    <property type="match status" value="1"/>
</dbReference>
<reference evidence="2 3" key="1">
    <citation type="submission" date="2020-08" db="EMBL/GenBank/DDBJ databases">
        <title>Genomic Encyclopedia of Type Strains, Phase IV (KMG-IV): sequencing the most valuable type-strain genomes for metagenomic binning, comparative biology and taxonomic classification.</title>
        <authorList>
            <person name="Goeker M."/>
        </authorList>
    </citation>
    <scope>NUCLEOTIDE SEQUENCE [LARGE SCALE GENOMIC DNA]</scope>
    <source>
        <strain evidence="2 3">DSM 12251</strain>
    </source>
</reference>
<evidence type="ECO:0000259" key="1">
    <source>
        <dbReference type="PROSITE" id="PS50093"/>
    </source>
</evidence>
<organism evidence="2 3">
    <name type="scientific">Prosthecobacter dejongeii</name>
    <dbReference type="NCBI Taxonomy" id="48465"/>
    <lineage>
        <taxon>Bacteria</taxon>
        <taxon>Pseudomonadati</taxon>
        <taxon>Verrucomicrobiota</taxon>
        <taxon>Verrucomicrobiia</taxon>
        <taxon>Verrucomicrobiales</taxon>
        <taxon>Verrucomicrobiaceae</taxon>
        <taxon>Prosthecobacter</taxon>
    </lineage>
</organism>
<dbReference type="InterPro" id="IPR035986">
    <property type="entry name" value="PKD_dom_sf"/>
</dbReference>
<dbReference type="InterPro" id="IPR000601">
    <property type="entry name" value="PKD_dom"/>
</dbReference>
<dbReference type="NCBIfam" id="TIGR05002">
    <property type="entry name" value="NxxGxxAF_repeat"/>
    <property type="match status" value="2"/>
</dbReference>
<protein>
    <recommendedName>
        <fullName evidence="1">PKD domain-containing protein</fullName>
    </recommendedName>
</protein>
<dbReference type="Proteomes" id="UP000534294">
    <property type="component" value="Unassembled WGS sequence"/>
</dbReference>
<proteinExistence type="predicted"/>
<feature type="domain" description="PKD" evidence="1">
    <location>
        <begin position="385"/>
        <end position="443"/>
    </location>
</feature>
<dbReference type="CDD" id="cd00146">
    <property type="entry name" value="PKD"/>
    <property type="match status" value="2"/>
</dbReference>
<dbReference type="InterPro" id="IPR013783">
    <property type="entry name" value="Ig-like_fold"/>
</dbReference>
<dbReference type="NCBIfam" id="NF012200">
    <property type="entry name" value="choice_anch_D"/>
    <property type="match status" value="2"/>
</dbReference>
<accession>A0A7W7YJK8</accession>
<feature type="domain" description="PKD" evidence="1">
    <location>
        <begin position="885"/>
        <end position="945"/>
    </location>
</feature>
<dbReference type="EMBL" id="JACHIF010000002">
    <property type="protein sequence ID" value="MBB5037299.1"/>
    <property type="molecule type" value="Genomic_DNA"/>
</dbReference>
<evidence type="ECO:0000313" key="3">
    <source>
        <dbReference type="Proteomes" id="UP000534294"/>
    </source>
</evidence>
<dbReference type="Pfam" id="PF02010">
    <property type="entry name" value="REJ"/>
    <property type="match status" value="1"/>
</dbReference>
<evidence type="ECO:0000313" key="2">
    <source>
        <dbReference type="EMBL" id="MBB5037299.1"/>
    </source>
</evidence>